<dbReference type="InterPro" id="IPR036412">
    <property type="entry name" value="HAD-like_sf"/>
</dbReference>
<protein>
    <recommendedName>
        <fullName evidence="2">Trehalose 6-phosphate phosphatase</fullName>
        <ecNumber evidence="2">3.1.3.12</ecNumber>
    </recommendedName>
</protein>
<evidence type="ECO:0000313" key="3">
    <source>
        <dbReference type="EMBL" id="SPE20262.1"/>
    </source>
</evidence>
<dbReference type="UniPathway" id="UPA00299"/>
<dbReference type="Proteomes" id="UP000239735">
    <property type="component" value="Unassembled WGS sequence"/>
</dbReference>
<dbReference type="GO" id="GO:0005992">
    <property type="term" value="P:trehalose biosynthetic process"/>
    <property type="evidence" value="ECO:0007669"/>
    <property type="project" value="UniProtKB-UniPathway"/>
</dbReference>
<dbReference type="SUPFAM" id="SSF56784">
    <property type="entry name" value="HAD-like"/>
    <property type="match status" value="1"/>
</dbReference>
<dbReference type="InterPro" id="IPR023214">
    <property type="entry name" value="HAD_sf"/>
</dbReference>
<comment type="pathway">
    <text evidence="2">Glycan biosynthesis; trehalose biosynthesis.</text>
</comment>
<comment type="similarity">
    <text evidence="2">Belongs to the trehalose phosphatase family.</text>
</comment>
<dbReference type="Gene3D" id="3.40.50.1000">
    <property type="entry name" value="HAD superfamily/HAD-like"/>
    <property type="match status" value="1"/>
</dbReference>
<dbReference type="EC" id="3.1.3.12" evidence="2"/>
<dbReference type="OrthoDB" id="9797743at2"/>
<keyword evidence="2" id="KW-0479">Metal-binding</keyword>
<dbReference type="EMBL" id="OKRB01000085">
    <property type="protein sequence ID" value="SPE20262.1"/>
    <property type="molecule type" value="Genomic_DNA"/>
</dbReference>
<comment type="cofactor">
    <cofactor evidence="2">
        <name>Mg(2+)</name>
        <dbReference type="ChEBI" id="CHEBI:18420"/>
    </cofactor>
</comment>
<dbReference type="GO" id="GO:0046872">
    <property type="term" value="F:metal ion binding"/>
    <property type="evidence" value="ECO:0007669"/>
    <property type="project" value="UniProtKB-KW"/>
</dbReference>
<dbReference type="PANTHER" id="PTHR43768">
    <property type="entry name" value="TREHALOSE 6-PHOSPHATE PHOSPHATASE"/>
    <property type="match status" value="1"/>
</dbReference>
<evidence type="ECO:0000256" key="1">
    <source>
        <dbReference type="ARBA" id="ARBA00022801"/>
    </source>
</evidence>
<dbReference type="InterPro" id="IPR003337">
    <property type="entry name" value="Trehalose_PPase"/>
</dbReference>
<organism evidence="3 4">
    <name type="scientific">Candidatus Sulfuritelmatomonas gaucii</name>
    <dbReference type="NCBI Taxonomy" id="2043161"/>
    <lineage>
        <taxon>Bacteria</taxon>
        <taxon>Pseudomonadati</taxon>
        <taxon>Acidobacteriota</taxon>
        <taxon>Terriglobia</taxon>
        <taxon>Terriglobales</taxon>
        <taxon>Acidobacteriaceae</taxon>
        <taxon>Candidatus Sulfuritelmatomonas</taxon>
    </lineage>
</organism>
<name>A0A2N9LAF5_9BACT</name>
<accession>A0A2N9LAF5</accession>
<dbReference type="GO" id="GO:0004805">
    <property type="term" value="F:trehalose-phosphatase activity"/>
    <property type="evidence" value="ECO:0007669"/>
    <property type="project" value="UniProtKB-EC"/>
</dbReference>
<dbReference type="NCBIfam" id="TIGR00685">
    <property type="entry name" value="T6PP"/>
    <property type="match status" value="1"/>
</dbReference>
<reference evidence="4" key="1">
    <citation type="submission" date="2018-02" db="EMBL/GenBank/DDBJ databases">
        <authorList>
            <person name="Hausmann B."/>
        </authorList>
    </citation>
    <scope>NUCLEOTIDE SEQUENCE [LARGE SCALE GENOMIC DNA]</scope>
    <source>
        <strain evidence="4">Peat soil MAG SbA5</strain>
    </source>
</reference>
<gene>
    <name evidence="3" type="ORF">SBA5_290116</name>
</gene>
<comment type="function">
    <text evidence="2">Removes the phosphate from trehalose 6-phosphate to produce free trehalose.</text>
</comment>
<dbReference type="InterPro" id="IPR044651">
    <property type="entry name" value="OTSB-like"/>
</dbReference>
<evidence type="ECO:0000313" key="4">
    <source>
        <dbReference type="Proteomes" id="UP000239735"/>
    </source>
</evidence>
<sequence>MAAASHSGKFLNHENPLNGETKDKLNEFFGSFANAANPLLLLDYDGTLAPFRVNRFKAKPWAGVRELLMQIQNQTRTSIVVVTGRPAGEIVALLGVKPAPEVWGLHGSERLHPDGRRDLEQLPPATLEKLNALRAQLRHDTAGGLLEEKPNAVVMHWRGVAPQKARVIAAKTRALFEPLAQMDGMTLLEFEAGIELRAGRDKGKAVKLLLDETRSRGPHPASYLGDDVTDEAAFRAMKGRGLGVLVRRKHRDTAADIWLQPPQELREFFSRWLDACRAGKPEPILQ</sequence>
<comment type="catalytic activity">
    <reaction evidence="2">
        <text>alpha,alpha-trehalose 6-phosphate + H2O = alpha,alpha-trehalose + phosphate</text>
        <dbReference type="Rhea" id="RHEA:23420"/>
        <dbReference type="ChEBI" id="CHEBI:15377"/>
        <dbReference type="ChEBI" id="CHEBI:16551"/>
        <dbReference type="ChEBI" id="CHEBI:43474"/>
        <dbReference type="ChEBI" id="CHEBI:58429"/>
        <dbReference type="EC" id="3.1.3.12"/>
    </reaction>
</comment>
<keyword evidence="1 2" id="KW-0378">Hydrolase</keyword>
<evidence type="ECO:0000256" key="2">
    <source>
        <dbReference type="RuleBase" id="RU361117"/>
    </source>
</evidence>
<dbReference type="Gene3D" id="3.30.70.1020">
    <property type="entry name" value="Trehalose-6-phosphate phosphatase related protein, domain 2"/>
    <property type="match status" value="1"/>
</dbReference>
<dbReference type="AlphaFoldDB" id="A0A2N9LAF5"/>
<dbReference type="PANTHER" id="PTHR43768:SF3">
    <property type="entry name" value="TREHALOSE 6-PHOSPHATE PHOSPHATASE"/>
    <property type="match status" value="1"/>
</dbReference>
<keyword evidence="2" id="KW-0460">Magnesium</keyword>
<proteinExistence type="inferred from homology"/>
<dbReference type="Pfam" id="PF02358">
    <property type="entry name" value="Trehalose_PPase"/>
    <property type="match status" value="1"/>
</dbReference>